<name>A0ABV1FGR7_9FIRM</name>
<evidence type="ECO:0000256" key="7">
    <source>
        <dbReference type="PIRNR" id="PIRNR006621"/>
    </source>
</evidence>
<dbReference type="Proteomes" id="UP001438008">
    <property type="component" value="Unassembled WGS sequence"/>
</dbReference>
<keyword evidence="4 7" id="KW-0819">tRNA processing</keyword>
<evidence type="ECO:0000256" key="6">
    <source>
        <dbReference type="ARBA" id="ARBA00023002"/>
    </source>
</evidence>
<feature type="domain" description="DUS-like FMN-binding" evidence="8">
    <location>
        <begin position="8"/>
        <end position="312"/>
    </location>
</feature>
<keyword evidence="3 7" id="KW-0288">FMN</keyword>
<evidence type="ECO:0000256" key="1">
    <source>
        <dbReference type="ARBA" id="ARBA00001917"/>
    </source>
</evidence>
<dbReference type="SUPFAM" id="SSF51395">
    <property type="entry name" value="FMN-linked oxidoreductases"/>
    <property type="match status" value="1"/>
</dbReference>
<keyword evidence="2 7" id="KW-0285">Flavoprotein</keyword>
<dbReference type="Pfam" id="PF01207">
    <property type="entry name" value="Dus"/>
    <property type="match status" value="1"/>
</dbReference>
<dbReference type="InterPro" id="IPR018517">
    <property type="entry name" value="tRNA_hU_synthase_CS"/>
</dbReference>
<evidence type="ECO:0000259" key="8">
    <source>
        <dbReference type="Pfam" id="PF01207"/>
    </source>
</evidence>
<evidence type="ECO:0000256" key="4">
    <source>
        <dbReference type="ARBA" id="ARBA00022694"/>
    </source>
</evidence>
<protein>
    <recommendedName>
        <fullName evidence="7">tRNA-dihydrouridine synthase</fullName>
        <ecNumber evidence="7">1.3.1.-</ecNumber>
    </recommendedName>
</protein>
<dbReference type="Gene3D" id="3.20.20.70">
    <property type="entry name" value="Aldolase class I"/>
    <property type="match status" value="1"/>
</dbReference>
<dbReference type="EMBL" id="JBBMFE010000002">
    <property type="protein sequence ID" value="MEQ2471514.1"/>
    <property type="molecule type" value="Genomic_DNA"/>
</dbReference>
<accession>A0ABV1FGR7</accession>
<evidence type="ECO:0000313" key="9">
    <source>
        <dbReference type="EMBL" id="MEQ2471514.1"/>
    </source>
</evidence>
<proteinExistence type="inferred from homology"/>
<comment type="similarity">
    <text evidence="7">Belongs to the dus family.</text>
</comment>
<comment type="function">
    <text evidence="7">Catalyzes the synthesis of 5,6-dihydrouridine (D), a modified base found in the D-loop of most tRNAs, via the reduction of the C5-C6 double bond in target uridines.</text>
</comment>
<dbReference type="PANTHER" id="PTHR45846">
    <property type="entry name" value="TRNA-DIHYDROURIDINE(47) SYNTHASE [NAD(P)(+)]-LIKE"/>
    <property type="match status" value="1"/>
</dbReference>
<dbReference type="GO" id="GO:0016491">
    <property type="term" value="F:oxidoreductase activity"/>
    <property type="evidence" value="ECO:0007669"/>
    <property type="project" value="UniProtKB-KW"/>
</dbReference>
<keyword evidence="10" id="KW-1185">Reference proteome</keyword>
<keyword evidence="5" id="KW-0521">NADP</keyword>
<organism evidence="9 10">
    <name type="scientific">Laedolimicola intestinihominis</name>
    <dbReference type="NCBI Taxonomy" id="3133166"/>
    <lineage>
        <taxon>Bacteria</taxon>
        <taxon>Bacillati</taxon>
        <taxon>Bacillota</taxon>
        <taxon>Clostridia</taxon>
        <taxon>Lachnospirales</taxon>
        <taxon>Lachnospiraceae</taxon>
        <taxon>Laedolimicola</taxon>
    </lineage>
</organism>
<evidence type="ECO:0000313" key="10">
    <source>
        <dbReference type="Proteomes" id="UP001438008"/>
    </source>
</evidence>
<comment type="cofactor">
    <cofactor evidence="1 7">
        <name>FMN</name>
        <dbReference type="ChEBI" id="CHEBI:58210"/>
    </cofactor>
</comment>
<evidence type="ECO:0000256" key="2">
    <source>
        <dbReference type="ARBA" id="ARBA00022630"/>
    </source>
</evidence>
<dbReference type="InterPro" id="IPR013785">
    <property type="entry name" value="Aldolase_TIM"/>
</dbReference>
<dbReference type="InterPro" id="IPR001269">
    <property type="entry name" value="DUS_fam"/>
</dbReference>
<keyword evidence="6 7" id="KW-0560">Oxidoreductase</keyword>
<evidence type="ECO:0000256" key="3">
    <source>
        <dbReference type="ARBA" id="ARBA00022643"/>
    </source>
</evidence>
<dbReference type="PROSITE" id="PS01136">
    <property type="entry name" value="UPF0034"/>
    <property type="match status" value="1"/>
</dbReference>
<dbReference type="InterPro" id="IPR035587">
    <property type="entry name" value="DUS-like_FMN-bd"/>
</dbReference>
<dbReference type="CDD" id="cd02801">
    <property type="entry name" value="DUS_like_FMN"/>
    <property type="match status" value="1"/>
</dbReference>
<sequence>MPISRIYLAPMEGVTTFIYRNAHAAVYGPLDKYFTPFLEPHEKRSMKTKERNEVLSQHNEGLYVVPQILTNHAEGFLELTETLQEMGYQEINLNLGCPSKTVVTRGKGAGFLASPEELEGFLDMVFKDLPGEMKLSVKTRIGMEADEEFEKLLAVYNRYPLYELIIHPRLQADYYKNTPRKEVFRYALEKSKAPLCYNGDLFTEKQIAEFEKEFPQEECVMLGRGIILNPGLPVTLRGGDLRWDEKTCREKFREFQQRLVDGYRALDIGDRNVLYKVKELWFYQSHLFEHAEKYSKKIKKAQNLETYLECVRELTDCCRIAPPGSLGKG</sequence>
<comment type="caution">
    <text evidence="9">The sequence shown here is derived from an EMBL/GenBank/DDBJ whole genome shotgun (WGS) entry which is preliminary data.</text>
</comment>
<reference evidence="9 10" key="1">
    <citation type="submission" date="2024-03" db="EMBL/GenBank/DDBJ databases">
        <title>Human intestinal bacterial collection.</title>
        <authorList>
            <person name="Pauvert C."/>
            <person name="Hitch T.C.A."/>
            <person name="Clavel T."/>
        </authorList>
    </citation>
    <scope>NUCLEOTIDE SEQUENCE [LARGE SCALE GENOMIC DNA]</scope>
    <source>
        <strain evidence="9 10">CLA-AA-H132</strain>
    </source>
</reference>
<dbReference type="PIRSF" id="PIRSF006621">
    <property type="entry name" value="Dus"/>
    <property type="match status" value="1"/>
</dbReference>
<dbReference type="PANTHER" id="PTHR45846:SF1">
    <property type="entry name" value="TRNA-DIHYDROURIDINE(47) SYNTHASE [NAD(P)(+)]-LIKE"/>
    <property type="match status" value="1"/>
</dbReference>
<evidence type="ECO:0000256" key="5">
    <source>
        <dbReference type="ARBA" id="ARBA00022857"/>
    </source>
</evidence>
<dbReference type="RefSeq" id="WP_349163750.1">
    <property type="nucleotide sequence ID" value="NZ_JBBMFE010000002.1"/>
</dbReference>
<dbReference type="EC" id="1.3.1.-" evidence="7"/>
<gene>
    <name evidence="9" type="ORF">WMO29_03280</name>
</gene>